<dbReference type="PANTHER" id="PTHR11080:SF2">
    <property type="entry name" value="LD05707P"/>
    <property type="match status" value="1"/>
</dbReference>
<feature type="compositionally biased region" description="Gly residues" evidence="8">
    <location>
        <begin position="222"/>
        <end position="236"/>
    </location>
</feature>
<dbReference type="GO" id="GO:0046872">
    <property type="term" value="F:metal ion binding"/>
    <property type="evidence" value="ECO:0007669"/>
    <property type="project" value="UniProtKB-KW"/>
</dbReference>
<dbReference type="InterPro" id="IPR036380">
    <property type="entry name" value="Isochorismatase-like_sf"/>
</dbReference>
<dbReference type="InterPro" id="IPR052347">
    <property type="entry name" value="Isochorismatase_Nicotinamidase"/>
</dbReference>
<evidence type="ECO:0000256" key="4">
    <source>
        <dbReference type="ARBA" id="ARBA00022801"/>
    </source>
</evidence>
<organism evidence="10 11">
    <name type="scientific">Cafeteria roenbergensis</name>
    <name type="common">Marine flagellate</name>
    <dbReference type="NCBI Taxonomy" id="33653"/>
    <lineage>
        <taxon>Eukaryota</taxon>
        <taxon>Sar</taxon>
        <taxon>Stramenopiles</taxon>
        <taxon>Bigyra</taxon>
        <taxon>Opalozoa</taxon>
        <taxon>Bicosoecida</taxon>
        <taxon>Cafeteriaceae</taxon>
        <taxon>Cafeteria</taxon>
    </lineage>
</organism>
<evidence type="ECO:0000259" key="9">
    <source>
        <dbReference type="Pfam" id="PF00857"/>
    </source>
</evidence>
<sequence length="349" mass="36471">MAAADARRCLCIIDVQNDFVLPSGGLAVPNGADIIPVINHVRRTRKFDLVVVCLDWHPFDHFFGSGAPGFAPFAQLGAQTIWPDHCMQDSQGAAVHPDLHVEPTDVVVRCGLSPLTDSYSAFRDNDRSTVSPLLEILKAEGIQELYCCGLATEFCLLFTALDARILLEKSCEVFVLQDCCRGITEDGVAGAKEKLALEQVALVRAADDDPVFGRIPRRDVVGGDGGGGDAAAGGGRALATLAEEEDGDEDDAAPAAPTRPSAGPGDAAGSAGPSAAAGAAALRRRNQSKARRQQDLSDTLHQGAASGPAGPLDMLADEDLALEAVRAVWTADVGRVKEVLAAGADPCLR</sequence>
<dbReference type="GO" id="GO:0019363">
    <property type="term" value="P:pyridine nucleotide biosynthetic process"/>
    <property type="evidence" value="ECO:0007669"/>
    <property type="project" value="UniProtKB-KW"/>
</dbReference>
<name>A0A5A8DLL1_CAFRO</name>
<feature type="compositionally biased region" description="Basic residues" evidence="8">
    <location>
        <begin position="282"/>
        <end position="291"/>
    </location>
</feature>
<feature type="compositionally biased region" description="Low complexity" evidence="8">
    <location>
        <begin position="253"/>
        <end position="281"/>
    </location>
</feature>
<accession>A0A5A8DLL1</accession>
<dbReference type="Pfam" id="PF00857">
    <property type="entry name" value="Isochorismatase"/>
    <property type="match status" value="1"/>
</dbReference>
<keyword evidence="4" id="KW-0378">Hydrolase</keyword>
<evidence type="ECO:0000256" key="1">
    <source>
        <dbReference type="ARBA" id="ARBA00006336"/>
    </source>
</evidence>
<reference evidence="10 11" key="1">
    <citation type="submission" date="2019-07" db="EMBL/GenBank/DDBJ databases">
        <title>Genomes of Cafeteria roenbergensis.</title>
        <authorList>
            <person name="Fischer M.G."/>
            <person name="Hackl T."/>
            <person name="Roman M."/>
        </authorList>
    </citation>
    <scope>NUCLEOTIDE SEQUENCE [LARGE SCALE GENOMIC DNA]</scope>
    <source>
        <strain evidence="10 11">Cflag</strain>
    </source>
</reference>
<evidence type="ECO:0000256" key="7">
    <source>
        <dbReference type="ARBA" id="ARBA00043224"/>
    </source>
</evidence>
<dbReference type="InterPro" id="IPR000868">
    <property type="entry name" value="Isochorismatase-like_dom"/>
</dbReference>
<dbReference type="EMBL" id="VLTM01000015">
    <property type="protein sequence ID" value="KAA0164870.1"/>
    <property type="molecule type" value="Genomic_DNA"/>
</dbReference>
<evidence type="ECO:0000256" key="8">
    <source>
        <dbReference type="SAM" id="MobiDB-lite"/>
    </source>
</evidence>
<keyword evidence="3" id="KW-0479">Metal-binding</keyword>
<gene>
    <name evidence="10" type="ORF">FNF31_02192</name>
</gene>
<dbReference type="PANTHER" id="PTHR11080">
    <property type="entry name" value="PYRAZINAMIDASE/NICOTINAMIDASE"/>
    <property type="match status" value="1"/>
</dbReference>
<dbReference type="EC" id="3.5.1.19" evidence="6"/>
<evidence type="ECO:0000256" key="3">
    <source>
        <dbReference type="ARBA" id="ARBA00022723"/>
    </source>
</evidence>
<comment type="similarity">
    <text evidence="1">Belongs to the isochorismatase family.</text>
</comment>
<evidence type="ECO:0000313" key="11">
    <source>
        <dbReference type="Proteomes" id="UP000325113"/>
    </source>
</evidence>
<proteinExistence type="inferred from homology"/>
<dbReference type="AlphaFoldDB" id="A0A5A8DLL1"/>
<evidence type="ECO:0000256" key="5">
    <source>
        <dbReference type="ARBA" id="ARBA00037900"/>
    </source>
</evidence>
<dbReference type="SUPFAM" id="SSF52499">
    <property type="entry name" value="Isochorismatase-like hydrolases"/>
    <property type="match status" value="1"/>
</dbReference>
<protein>
    <recommendedName>
        <fullName evidence="6">nicotinamidase</fullName>
        <ecNumber evidence="6">3.5.1.19</ecNumber>
    </recommendedName>
    <alternativeName>
        <fullName evidence="7">Nicotinamide deamidase</fullName>
    </alternativeName>
</protein>
<dbReference type="Proteomes" id="UP000325113">
    <property type="component" value="Unassembled WGS sequence"/>
</dbReference>
<comment type="caution">
    <text evidence="10">The sequence shown here is derived from an EMBL/GenBank/DDBJ whole genome shotgun (WGS) entry which is preliminary data.</text>
</comment>
<feature type="region of interest" description="Disordered" evidence="8">
    <location>
        <begin position="214"/>
        <end position="312"/>
    </location>
</feature>
<feature type="domain" description="Isochorismatase-like" evidence="9">
    <location>
        <begin position="9"/>
        <end position="204"/>
    </location>
</feature>
<evidence type="ECO:0000256" key="2">
    <source>
        <dbReference type="ARBA" id="ARBA00022642"/>
    </source>
</evidence>
<keyword evidence="2" id="KW-0662">Pyridine nucleotide biosynthesis</keyword>
<comment type="pathway">
    <text evidence="5">Cofactor biosynthesis; nicotinate biosynthesis; nicotinate from nicotinamide: step 1/1.</text>
</comment>
<dbReference type="GO" id="GO:0008936">
    <property type="term" value="F:nicotinamidase activity"/>
    <property type="evidence" value="ECO:0007669"/>
    <property type="project" value="UniProtKB-EC"/>
</dbReference>
<dbReference type="Gene3D" id="3.40.50.850">
    <property type="entry name" value="Isochorismatase-like"/>
    <property type="match status" value="1"/>
</dbReference>
<feature type="compositionally biased region" description="Acidic residues" evidence="8">
    <location>
        <begin position="242"/>
        <end position="252"/>
    </location>
</feature>
<evidence type="ECO:0000256" key="6">
    <source>
        <dbReference type="ARBA" id="ARBA00039017"/>
    </source>
</evidence>
<evidence type="ECO:0000313" key="10">
    <source>
        <dbReference type="EMBL" id="KAA0164870.1"/>
    </source>
</evidence>